<evidence type="ECO:0000313" key="3">
    <source>
        <dbReference type="Proteomes" id="UP001196413"/>
    </source>
</evidence>
<dbReference type="AlphaFoldDB" id="A0AAD5MK27"/>
<organism evidence="2 3">
    <name type="scientific">Parelaphostrongylus tenuis</name>
    <name type="common">Meningeal worm</name>
    <dbReference type="NCBI Taxonomy" id="148309"/>
    <lineage>
        <taxon>Eukaryota</taxon>
        <taxon>Metazoa</taxon>
        <taxon>Ecdysozoa</taxon>
        <taxon>Nematoda</taxon>
        <taxon>Chromadorea</taxon>
        <taxon>Rhabditida</taxon>
        <taxon>Rhabditina</taxon>
        <taxon>Rhabditomorpha</taxon>
        <taxon>Strongyloidea</taxon>
        <taxon>Metastrongylidae</taxon>
        <taxon>Parelaphostrongylus</taxon>
    </lineage>
</organism>
<evidence type="ECO:0000313" key="2">
    <source>
        <dbReference type="EMBL" id="KAJ1359942.1"/>
    </source>
</evidence>
<name>A0AAD5MK27_PARTN</name>
<proteinExistence type="predicted"/>
<sequence length="71" mass="8136">MHKELWRASRCLNEVSKKKQPSRGQVLQTDKDSDAHVNDTLKDAVRMLPSTLRLDSSEWVEELVCDKKAAL</sequence>
<accession>A0AAD5MK27</accession>
<protein>
    <submittedName>
        <fullName evidence="2">Uncharacterized protein</fullName>
    </submittedName>
</protein>
<reference evidence="2" key="1">
    <citation type="submission" date="2021-06" db="EMBL/GenBank/DDBJ databases">
        <title>Parelaphostrongylus tenuis whole genome reference sequence.</title>
        <authorList>
            <person name="Garwood T.J."/>
            <person name="Larsen P.A."/>
            <person name="Fountain-Jones N.M."/>
            <person name="Garbe J.R."/>
            <person name="Macchietto M.G."/>
            <person name="Kania S.A."/>
            <person name="Gerhold R.W."/>
            <person name="Richards J.E."/>
            <person name="Wolf T.M."/>
        </authorList>
    </citation>
    <scope>NUCLEOTIDE SEQUENCE</scope>
    <source>
        <strain evidence="2">MNPRO001-30</strain>
        <tissue evidence="2">Meninges</tissue>
    </source>
</reference>
<feature type="region of interest" description="Disordered" evidence="1">
    <location>
        <begin position="15"/>
        <end position="35"/>
    </location>
</feature>
<dbReference type="EMBL" id="JAHQIW010003741">
    <property type="protein sequence ID" value="KAJ1359942.1"/>
    <property type="molecule type" value="Genomic_DNA"/>
</dbReference>
<gene>
    <name evidence="2" type="ORF">KIN20_018772</name>
</gene>
<dbReference type="Proteomes" id="UP001196413">
    <property type="component" value="Unassembled WGS sequence"/>
</dbReference>
<evidence type="ECO:0000256" key="1">
    <source>
        <dbReference type="SAM" id="MobiDB-lite"/>
    </source>
</evidence>
<keyword evidence="3" id="KW-1185">Reference proteome</keyword>
<comment type="caution">
    <text evidence="2">The sequence shown here is derived from an EMBL/GenBank/DDBJ whole genome shotgun (WGS) entry which is preliminary data.</text>
</comment>